<dbReference type="PROSITE" id="PS51257">
    <property type="entry name" value="PROKAR_LIPOPROTEIN"/>
    <property type="match status" value="1"/>
</dbReference>
<keyword evidence="3" id="KW-0413">Isomerase</keyword>
<dbReference type="InterPro" id="IPR050553">
    <property type="entry name" value="Thioredoxin_ResA/DsbE_sf"/>
</dbReference>
<dbReference type="SUPFAM" id="SSF52833">
    <property type="entry name" value="Thioredoxin-like"/>
    <property type="match status" value="1"/>
</dbReference>
<gene>
    <name evidence="3" type="ORF">SAMN04487854_11747</name>
</gene>
<sequence length="173" mass="19787">MQMKKTRITLILCSFLATACSSNGAKQATAPALPQNDYVTFIKPGESFKHSQFTDIENYIVQLKNKKKLIILFATWCADSQRTIEQLQASPWVNNSELQIIAIGREENSASLAQFKRDYHLNYPLISDESRTIYNTYANKGIPRLLLLDEDNRLIQEENGEDVYALERLLNLL</sequence>
<evidence type="ECO:0000313" key="3">
    <source>
        <dbReference type="EMBL" id="SFT93358.1"/>
    </source>
</evidence>
<dbReference type="EMBL" id="FPAZ01000017">
    <property type="protein sequence ID" value="SFT93358.1"/>
    <property type="molecule type" value="Genomic_DNA"/>
</dbReference>
<keyword evidence="1" id="KW-0732">Signal</keyword>
<dbReference type="PANTHER" id="PTHR42852">
    <property type="entry name" value="THIOL:DISULFIDE INTERCHANGE PROTEIN DSBE"/>
    <property type="match status" value="1"/>
</dbReference>
<dbReference type="CDD" id="cd02966">
    <property type="entry name" value="TlpA_like_family"/>
    <property type="match status" value="1"/>
</dbReference>
<comment type="caution">
    <text evidence="3">The sequence shown here is derived from an EMBL/GenBank/DDBJ whole genome shotgun (WGS) entry which is preliminary data.</text>
</comment>
<dbReference type="InterPro" id="IPR036249">
    <property type="entry name" value="Thioredoxin-like_sf"/>
</dbReference>
<reference evidence="3 4" key="1">
    <citation type="submission" date="2016-10" db="EMBL/GenBank/DDBJ databases">
        <authorList>
            <person name="Varghese N."/>
            <person name="Submissions S."/>
        </authorList>
    </citation>
    <scope>NUCLEOTIDE SEQUENCE [LARGE SCALE GENOMIC DNA]</scope>
    <source>
        <strain evidence="3 4">CGMCC 1.8499</strain>
    </source>
</reference>
<name>A0ABY1GT05_9GAMM</name>
<evidence type="ECO:0000256" key="1">
    <source>
        <dbReference type="SAM" id="SignalP"/>
    </source>
</evidence>
<feature type="domain" description="Redoxin" evidence="2">
    <location>
        <begin position="62"/>
        <end position="162"/>
    </location>
</feature>
<dbReference type="GO" id="GO:0016853">
    <property type="term" value="F:isomerase activity"/>
    <property type="evidence" value="ECO:0007669"/>
    <property type="project" value="UniProtKB-KW"/>
</dbReference>
<dbReference type="PANTHER" id="PTHR42852:SF13">
    <property type="entry name" value="PROTEIN DIPZ"/>
    <property type="match status" value="1"/>
</dbReference>
<proteinExistence type="predicted"/>
<dbReference type="InterPro" id="IPR013740">
    <property type="entry name" value="Redoxin"/>
</dbReference>
<organism evidence="3 4">
    <name type="scientific">Pseudoalteromonas lipolytica</name>
    <dbReference type="NCBI Taxonomy" id="570156"/>
    <lineage>
        <taxon>Bacteria</taxon>
        <taxon>Pseudomonadati</taxon>
        <taxon>Pseudomonadota</taxon>
        <taxon>Gammaproteobacteria</taxon>
        <taxon>Alteromonadales</taxon>
        <taxon>Pseudoalteromonadaceae</taxon>
        <taxon>Pseudoalteromonas</taxon>
    </lineage>
</organism>
<accession>A0ABY1GT05</accession>
<evidence type="ECO:0000313" key="4">
    <source>
        <dbReference type="Proteomes" id="UP000183805"/>
    </source>
</evidence>
<keyword evidence="4" id="KW-1185">Reference proteome</keyword>
<dbReference type="Pfam" id="PF08534">
    <property type="entry name" value="Redoxin"/>
    <property type="match status" value="1"/>
</dbReference>
<feature type="chain" id="PRO_5047428530" evidence="1">
    <location>
        <begin position="20"/>
        <end position="173"/>
    </location>
</feature>
<feature type="signal peptide" evidence="1">
    <location>
        <begin position="1"/>
        <end position="19"/>
    </location>
</feature>
<protein>
    <submittedName>
        <fullName evidence="3">Thiol-disulfide isomerase or thioredoxin</fullName>
    </submittedName>
</protein>
<evidence type="ECO:0000259" key="2">
    <source>
        <dbReference type="Pfam" id="PF08534"/>
    </source>
</evidence>
<dbReference type="Proteomes" id="UP000183805">
    <property type="component" value="Unassembled WGS sequence"/>
</dbReference>
<dbReference type="Gene3D" id="3.40.30.10">
    <property type="entry name" value="Glutaredoxin"/>
    <property type="match status" value="1"/>
</dbReference>